<dbReference type="PROSITE" id="PS51900">
    <property type="entry name" value="CB"/>
    <property type="match status" value="1"/>
</dbReference>
<dbReference type="GO" id="GO:0003677">
    <property type="term" value="F:DNA binding"/>
    <property type="evidence" value="ECO:0007669"/>
    <property type="project" value="UniProtKB-UniRule"/>
</dbReference>
<evidence type="ECO:0000259" key="5">
    <source>
        <dbReference type="PROSITE" id="PS51898"/>
    </source>
</evidence>
<name>A0A917PTU5_9MICO</name>
<dbReference type="AlphaFoldDB" id="A0A917PTU5"/>
<dbReference type="Pfam" id="PF00589">
    <property type="entry name" value="Phage_integrase"/>
    <property type="match status" value="1"/>
</dbReference>
<dbReference type="PANTHER" id="PTHR30349">
    <property type="entry name" value="PHAGE INTEGRASE-RELATED"/>
    <property type="match status" value="1"/>
</dbReference>
<protein>
    <submittedName>
        <fullName evidence="7">Phage integrase</fullName>
    </submittedName>
</protein>
<feature type="domain" description="Core-binding (CB)" evidence="6">
    <location>
        <begin position="74"/>
        <end position="156"/>
    </location>
</feature>
<evidence type="ECO:0000259" key="6">
    <source>
        <dbReference type="PROSITE" id="PS51900"/>
    </source>
</evidence>
<dbReference type="Gene3D" id="1.10.150.130">
    <property type="match status" value="1"/>
</dbReference>
<evidence type="ECO:0000256" key="2">
    <source>
        <dbReference type="ARBA" id="ARBA00023125"/>
    </source>
</evidence>
<dbReference type="Gene3D" id="1.10.443.10">
    <property type="entry name" value="Intergrase catalytic core"/>
    <property type="match status" value="1"/>
</dbReference>
<dbReference type="PANTHER" id="PTHR30349:SF41">
    <property type="entry name" value="INTEGRASE_RECOMBINASE PROTEIN MJ0367-RELATED"/>
    <property type="match status" value="1"/>
</dbReference>
<sequence>MGRPRTPIGTFGAITARRVGERWVASTRHRDWDGKLRRVEATADTRQAAERELKQRLSSRSEFVGNTGPVSADTPFERLVELWLDDLELEGKIAASTRELYERDMRTLVLPSFVNLTLREISVSRVDRFLKAQAKISYSRAKHSKVVLGLALGLAVRYDAIPRNPVPVTSRLRRPKPVVKALSFEEIQHIRAVVADWRTGDSLPGPRPDGQLGAIIEVMLGTSARIGEVLALRRCDVNVAGSPPTARICGTIIKPKGKPVQRQDHPKTEASKRRVALPSFAAEAIRKRLAVIAPGEEELLFQTRNGTPLTTNNVRRQLRAVLGAAGIEGVTPYAFRRTVATTIDREAGVDLASAMLGHSSRSITEEHYIEKSDLVDPRTAQVLEALAPERAAEPPSTGEVAA</sequence>
<dbReference type="InterPro" id="IPR013762">
    <property type="entry name" value="Integrase-like_cat_sf"/>
</dbReference>
<accession>A0A917PTU5</accession>
<comment type="caution">
    <text evidence="7">The sequence shown here is derived from an EMBL/GenBank/DDBJ whole genome shotgun (WGS) entry which is preliminary data.</text>
</comment>
<dbReference type="InterPro" id="IPR050090">
    <property type="entry name" value="Tyrosine_recombinase_XerCD"/>
</dbReference>
<dbReference type="Proteomes" id="UP000636956">
    <property type="component" value="Unassembled WGS sequence"/>
</dbReference>
<dbReference type="PROSITE" id="PS51898">
    <property type="entry name" value="TYR_RECOMBINASE"/>
    <property type="match status" value="1"/>
</dbReference>
<dbReference type="GO" id="GO:0015074">
    <property type="term" value="P:DNA integration"/>
    <property type="evidence" value="ECO:0007669"/>
    <property type="project" value="InterPro"/>
</dbReference>
<comment type="similarity">
    <text evidence="1">Belongs to the 'phage' integrase family.</text>
</comment>
<dbReference type="SUPFAM" id="SSF56349">
    <property type="entry name" value="DNA breaking-rejoining enzymes"/>
    <property type="match status" value="1"/>
</dbReference>
<gene>
    <name evidence="7" type="ORF">GCM10011372_33050</name>
</gene>
<keyword evidence="3" id="KW-0233">DNA recombination</keyword>
<dbReference type="CDD" id="cd01189">
    <property type="entry name" value="INT_ICEBs1_C_like"/>
    <property type="match status" value="1"/>
</dbReference>
<dbReference type="RefSeq" id="WP_188744501.1">
    <property type="nucleotide sequence ID" value="NZ_BAABFW010000034.1"/>
</dbReference>
<reference evidence="7" key="2">
    <citation type="submission" date="2020-09" db="EMBL/GenBank/DDBJ databases">
        <authorList>
            <person name="Sun Q."/>
            <person name="Zhou Y."/>
        </authorList>
    </citation>
    <scope>NUCLEOTIDE SEQUENCE</scope>
    <source>
        <strain evidence="7">CGMCC 1.8984</strain>
    </source>
</reference>
<keyword evidence="8" id="KW-1185">Reference proteome</keyword>
<proteinExistence type="inferred from homology"/>
<dbReference type="GO" id="GO:0006310">
    <property type="term" value="P:DNA recombination"/>
    <property type="evidence" value="ECO:0007669"/>
    <property type="project" value="UniProtKB-KW"/>
</dbReference>
<dbReference type="InterPro" id="IPR002104">
    <property type="entry name" value="Integrase_catalytic"/>
</dbReference>
<dbReference type="EMBL" id="BMMD01000026">
    <property type="protein sequence ID" value="GGJ91992.1"/>
    <property type="molecule type" value="Genomic_DNA"/>
</dbReference>
<evidence type="ECO:0000256" key="3">
    <source>
        <dbReference type="ARBA" id="ARBA00023172"/>
    </source>
</evidence>
<organism evidence="7 8">
    <name type="scientific">Agromyces bauzanensis</name>
    <dbReference type="NCBI Taxonomy" id="1308924"/>
    <lineage>
        <taxon>Bacteria</taxon>
        <taxon>Bacillati</taxon>
        <taxon>Actinomycetota</taxon>
        <taxon>Actinomycetes</taxon>
        <taxon>Micrococcales</taxon>
        <taxon>Microbacteriaceae</taxon>
        <taxon>Agromyces</taxon>
    </lineage>
</organism>
<evidence type="ECO:0000256" key="1">
    <source>
        <dbReference type="ARBA" id="ARBA00008857"/>
    </source>
</evidence>
<evidence type="ECO:0000313" key="8">
    <source>
        <dbReference type="Proteomes" id="UP000636956"/>
    </source>
</evidence>
<dbReference type="InterPro" id="IPR044068">
    <property type="entry name" value="CB"/>
</dbReference>
<dbReference type="InterPro" id="IPR011010">
    <property type="entry name" value="DNA_brk_join_enz"/>
</dbReference>
<reference evidence="7" key="1">
    <citation type="journal article" date="2014" name="Int. J. Syst. Evol. Microbiol.">
        <title>Complete genome sequence of Corynebacterium casei LMG S-19264T (=DSM 44701T), isolated from a smear-ripened cheese.</title>
        <authorList>
            <consortium name="US DOE Joint Genome Institute (JGI-PGF)"/>
            <person name="Walter F."/>
            <person name="Albersmeier A."/>
            <person name="Kalinowski J."/>
            <person name="Ruckert C."/>
        </authorList>
    </citation>
    <scope>NUCLEOTIDE SEQUENCE</scope>
    <source>
        <strain evidence="7">CGMCC 1.8984</strain>
    </source>
</reference>
<keyword evidence="2 4" id="KW-0238">DNA-binding</keyword>
<dbReference type="InterPro" id="IPR010998">
    <property type="entry name" value="Integrase_recombinase_N"/>
</dbReference>
<evidence type="ECO:0000256" key="4">
    <source>
        <dbReference type="PROSITE-ProRule" id="PRU01248"/>
    </source>
</evidence>
<evidence type="ECO:0000313" key="7">
    <source>
        <dbReference type="EMBL" id="GGJ91992.1"/>
    </source>
</evidence>
<feature type="domain" description="Tyr recombinase" evidence="5">
    <location>
        <begin position="177"/>
        <end position="384"/>
    </location>
</feature>